<name>A0A382FWM3_9ZZZZ</name>
<dbReference type="NCBIfam" id="NF037968">
    <property type="entry name" value="SemiSWEET_2"/>
    <property type="match status" value="1"/>
</dbReference>
<dbReference type="InterPro" id="IPR006603">
    <property type="entry name" value="PQ-loop_rpt"/>
</dbReference>
<evidence type="ECO:0000256" key="2">
    <source>
        <dbReference type="ARBA" id="ARBA00022692"/>
    </source>
</evidence>
<feature type="transmembrane region" description="Helical" evidence="5">
    <location>
        <begin position="62"/>
        <end position="79"/>
    </location>
</feature>
<protein>
    <recommendedName>
        <fullName evidence="7">MtN3 and saliva related transmembrane protein</fullName>
    </recommendedName>
</protein>
<sequence>MSLVLFFGYLAGFLTTVSLIPQVIKMKKTKSADDFSLAMLLIWCSGIACWVGYGILMSAEPIIFWNLGTLLLAGSILGMKIKYTGKQAQETKPIAAKKNPLKT</sequence>
<reference evidence="6" key="1">
    <citation type="submission" date="2018-05" db="EMBL/GenBank/DDBJ databases">
        <authorList>
            <person name="Lanie J.A."/>
            <person name="Ng W.-L."/>
            <person name="Kazmierczak K.M."/>
            <person name="Andrzejewski T.M."/>
            <person name="Davidsen T.M."/>
            <person name="Wayne K.J."/>
            <person name="Tettelin H."/>
            <person name="Glass J.I."/>
            <person name="Rusch D."/>
            <person name="Podicherti R."/>
            <person name="Tsui H.-C.T."/>
            <person name="Winkler M.E."/>
        </authorList>
    </citation>
    <scope>NUCLEOTIDE SEQUENCE</scope>
</reference>
<evidence type="ECO:0000256" key="4">
    <source>
        <dbReference type="ARBA" id="ARBA00023136"/>
    </source>
</evidence>
<evidence type="ECO:0000313" key="6">
    <source>
        <dbReference type="EMBL" id="SVB66794.1"/>
    </source>
</evidence>
<evidence type="ECO:0000256" key="3">
    <source>
        <dbReference type="ARBA" id="ARBA00022989"/>
    </source>
</evidence>
<dbReference type="SMART" id="SM00679">
    <property type="entry name" value="CTNS"/>
    <property type="match status" value="1"/>
</dbReference>
<dbReference type="EMBL" id="UINC01051994">
    <property type="protein sequence ID" value="SVB66794.1"/>
    <property type="molecule type" value="Genomic_DNA"/>
</dbReference>
<proteinExistence type="predicted"/>
<dbReference type="Gene3D" id="1.20.1280.290">
    <property type="match status" value="1"/>
</dbReference>
<dbReference type="InterPro" id="IPR047662">
    <property type="entry name" value="SemiSWEET"/>
</dbReference>
<keyword evidence="4 5" id="KW-0472">Membrane</keyword>
<keyword evidence="2 5" id="KW-0812">Transmembrane</keyword>
<feature type="transmembrane region" description="Helical" evidence="5">
    <location>
        <begin position="36"/>
        <end position="56"/>
    </location>
</feature>
<dbReference type="AlphaFoldDB" id="A0A382FWM3"/>
<dbReference type="GO" id="GO:0016020">
    <property type="term" value="C:membrane"/>
    <property type="evidence" value="ECO:0007669"/>
    <property type="project" value="UniProtKB-SubCell"/>
</dbReference>
<accession>A0A382FWM3</accession>
<feature type="transmembrane region" description="Helical" evidence="5">
    <location>
        <begin position="6"/>
        <end position="24"/>
    </location>
</feature>
<organism evidence="6">
    <name type="scientific">marine metagenome</name>
    <dbReference type="NCBI Taxonomy" id="408172"/>
    <lineage>
        <taxon>unclassified sequences</taxon>
        <taxon>metagenomes</taxon>
        <taxon>ecological metagenomes</taxon>
    </lineage>
</organism>
<dbReference type="Pfam" id="PF04193">
    <property type="entry name" value="PQ-loop"/>
    <property type="match status" value="1"/>
</dbReference>
<keyword evidence="3 5" id="KW-1133">Transmembrane helix</keyword>
<evidence type="ECO:0000256" key="5">
    <source>
        <dbReference type="SAM" id="Phobius"/>
    </source>
</evidence>
<evidence type="ECO:0000256" key="1">
    <source>
        <dbReference type="ARBA" id="ARBA00004141"/>
    </source>
</evidence>
<evidence type="ECO:0008006" key="7">
    <source>
        <dbReference type="Google" id="ProtNLM"/>
    </source>
</evidence>
<comment type="subcellular location">
    <subcellularLocation>
        <location evidence="1">Membrane</location>
        <topology evidence="1">Multi-pass membrane protein</topology>
    </subcellularLocation>
</comment>
<dbReference type="GO" id="GO:0051119">
    <property type="term" value="F:sugar transmembrane transporter activity"/>
    <property type="evidence" value="ECO:0007669"/>
    <property type="project" value="InterPro"/>
</dbReference>
<gene>
    <name evidence="6" type="ORF">METZ01_LOCUS219648</name>
</gene>